<dbReference type="InterPro" id="IPR030392">
    <property type="entry name" value="S74_ICA"/>
</dbReference>
<evidence type="ECO:0000313" key="3">
    <source>
        <dbReference type="EMBL" id="EKF56241.1"/>
    </source>
</evidence>
<keyword evidence="1" id="KW-1133">Transmembrane helix</keyword>
<evidence type="ECO:0000256" key="1">
    <source>
        <dbReference type="SAM" id="Phobius"/>
    </source>
</evidence>
<protein>
    <recommendedName>
        <fullName evidence="2">Peptidase S74 domain-containing protein</fullName>
    </recommendedName>
</protein>
<dbReference type="STRING" id="555500.I215_01923"/>
<dbReference type="AlphaFoldDB" id="K2Q622"/>
<proteinExistence type="predicted"/>
<dbReference type="Proteomes" id="UP000007364">
    <property type="component" value="Unassembled WGS sequence"/>
</dbReference>
<feature type="domain" description="Peptidase S74" evidence="2">
    <location>
        <begin position="41"/>
        <end position="83"/>
    </location>
</feature>
<dbReference type="RefSeq" id="WP_008990260.1">
    <property type="nucleotide sequence ID" value="NZ_AMSG01000002.1"/>
</dbReference>
<feature type="transmembrane region" description="Helical" evidence="1">
    <location>
        <begin position="6"/>
        <end position="25"/>
    </location>
</feature>
<reference evidence="3 4" key="1">
    <citation type="journal article" date="2012" name="J. Bacteriol.">
        <title>Genome Sequence of Galbibacter marinum Type Strain ck-I2-15.</title>
        <authorList>
            <person name="Lai Q."/>
            <person name="Li C."/>
            <person name="Shao Z."/>
        </authorList>
    </citation>
    <scope>NUCLEOTIDE SEQUENCE [LARGE SCALE GENOMIC DNA]</scope>
    <source>
        <strain evidence="4">ck-I2-15</strain>
    </source>
</reference>
<name>K2Q622_9FLAO</name>
<gene>
    <name evidence="3" type="ORF">I215_01923</name>
</gene>
<organism evidence="3 4">
    <name type="scientific">Galbibacter marinus</name>
    <dbReference type="NCBI Taxonomy" id="555500"/>
    <lineage>
        <taxon>Bacteria</taxon>
        <taxon>Pseudomonadati</taxon>
        <taxon>Bacteroidota</taxon>
        <taxon>Flavobacteriia</taxon>
        <taxon>Flavobacteriales</taxon>
        <taxon>Flavobacteriaceae</taxon>
        <taxon>Galbibacter</taxon>
    </lineage>
</organism>
<dbReference type="Pfam" id="PF13884">
    <property type="entry name" value="Peptidase_S74"/>
    <property type="match status" value="1"/>
</dbReference>
<evidence type="ECO:0000259" key="2">
    <source>
        <dbReference type="Pfam" id="PF13884"/>
    </source>
</evidence>
<comment type="caution">
    <text evidence="3">The sequence shown here is derived from an EMBL/GenBank/DDBJ whole genome shotgun (WGS) entry which is preliminary data.</text>
</comment>
<keyword evidence="1" id="KW-0812">Transmembrane</keyword>
<dbReference type="EMBL" id="AMSG01000002">
    <property type="protein sequence ID" value="EKF56241.1"/>
    <property type="molecule type" value="Genomic_DNA"/>
</dbReference>
<sequence>MKKNFFVITRLIIAALGMYLMYTAVQILNKDKEPFNGAMISDERNKENIDSTFVPNLLNLKVRQFHMLNNDQIRTGFIAQELLQDSVTKHFVLTDDAGYHQVLYIDLLVYEVTAQRRIIDSLINNQ</sequence>
<keyword evidence="1" id="KW-0472">Membrane</keyword>
<accession>K2Q622</accession>
<keyword evidence="4" id="KW-1185">Reference proteome</keyword>
<evidence type="ECO:0000313" key="4">
    <source>
        <dbReference type="Proteomes" id="UP000007364"/>
    </source>
</evidence>